<comment type="caution">
    <text evidence="2">The sequence shown here is derived from an EMBL/GenBank/DDBJ whole genome shotgun (WGS) entry which is preliminary data.</text>
</comment>
<dbReference type="EMBL" id="JBHSXN010000002">
    <property type="protein sequence ID" value="MFC6953580.1"/>
    <property type="molecule type" value="Genomic_DNA"/>
</dbReference>
<evidence type="ECO:0000313" key="3">
    <source>
        <dbReference type="Proteomes" id="UP001596395"/>
    </source>
</evidence>
<dbReference type="PANTHER" id="PTHR21310">
    <property type="entry name" value="AMINOGLYCOSIDE PHOSPHOTRANSFERASE-RELATED-RELATED"/>
    <property type="match status" value="1"/>
</dbReference>
<gene>
    <name evidence="2" type="ORF">ACFQGB_11965</name>
</gene>
<dbReference type="Pfam" id="PF01636">
    <property type="entry name" value="APH"/>
    <property type="match status" value="1"/>
</dbReference>
<dbReference type="InterPro" id="IPR051678">
    <property type="entry name" value="AGP_Transferase"/>
</dbReference>
<dbReference type="Proteomes" id="UP001596395">
    <property type="component" value="Unassembled WGS sequence"/>
</dbReference>
<name>A0ABD5VDZ1_9EURY</name>
<dbReference type="RefSeq" id="WP_336350537.1">
    <property type="nucleotide sequence ID" value="NZ_JAZAQL010000002.1"/>
</dbReference>
<accession>A0ABD5VDZ1</accession>
<proteinExistence type="predicted"/>
<dbReference type="SUPFAM" id="SSF56112">
    <property type="entry name" value="Protein kinase-like (PK-like)"/>
    <property type="match status" value="1"/>
</dbReference>
<dbReference type="InterPro" id="IPR002575">
    <property type="entry name" value="Aminoglycoside_PTrfase"/>
</dbReference>
<keyword evidence="3" id="KW-1185">Reference proteome</keyword>
<evidence type="ECO:0000259" key="1">
    <source>
        <dbReference type="Pfam" id="PF01636"/>
    </source>
</evidence>
<protein>
    <submittedName>
        <fullName evidence="2">Phosphotransferase family protein</fullName>
    </submittedName>
</protein>
<dbReference type="Gene3D" id="3.90.1200.10">
    <property type="match status" value="1"/>
</dbReference>
<organism evidence="2 3">
    <name type="scientific">Halorubellus litoreus</name>
    <dbReference type="NCBI Taxonomy" id="755308"/>
    <lineage>
        <taxon>Archaea</taxon>
        <taxon>Methanobacteriati</taxon>
        <taxon>Methanobacteriota</taxon>
        <taxon>Stenosarchaea group</taxon>
        <taxon>Halobacteria</taxon>
        <taxon>Halobacteriales</taxon>
        <taxon>Halorubellaceae</taxon>
        <taxon>Halorubellus</taxon>
    </lineage>
</organism>
<reference evidence="2 3" key="1">
    <citation type="journal article" date="2019" name="Int. J. Syst. Evol. Microbiol.">
        <title>The Global Catalogue of Microorganisms (GCM) 10K type strain sequencing project: providing services to taxonomists for standard genome sequencing and annotation.</title>
        <authorList>
            <consortium name="The Broad Institute Genomics Platform"/>
            <consortium name="The Broad Institute Genome Sequencing Center for Infectious Disease"/>
            <person name="Wu L."/>
            <person name="Ma J."/>
        </authorList>
    </citation>
    <scope>NUCLEOTIDE SEQUENCE [LARGE SCALE GENOMIC DNA]</scope>
    <source>
        <strain evidence="2 3">GX26</strain>
    </source>
</reference>
<evidence type="ECO:0000313" key="2">
    <source>
        <dbReference type="EMBL" id="MFC6953580.1"/>
    </source>
</evidence>
<feature type="domain" description="Aminoglycoside phosphotransferase" evidence="1">
    <location>
        <begin position="42"/>
        <end position="261"/>
    </location>
</feature>
<dbReference type="AlphaFoldDB" id="A0ABD5VDZ1"/>
<dbReference type="InterPro" id="IPR011009">
    <property type="entry name" value="Kinase-like_dom_sf"/>
</dbReference>
<sequence>MPPVPGSLDVEAVRRILHHMDVVPDPDELSAGMLTAVGDGVNDVLVVDAPSGEFERFVLKVGTFSRTEHLRAGVAAAHALRAYTTLPVPAVLAFDPGSDDRPPAVATTYCDGTPLASGFDDVPNLTDPARVSLLGAVVREFAAIPPDAATGYGNVVREAGTEDRPRLVGETESFDEWLHSYATKHFESPAPHPALERVAPDALAFVDANRRRVPAEPTPSVLVTDLSPGNLLAPGGEPPATVDGLAGVVDLERAKVGPVAFTATNLEYLLTAGVDDPTPVQRALYEQLPFDHDHALHDVYRLAAVSRAVSGLDTWEDPDNDRFDRRARAVAREVEAIVD</sequence>
<dbReference type="PANTHER" id="PTHR21310:SF15">
    <property type="entry name" value="AMINOGLYCOSIDE PHOSPHOTRANSFERASE DOMAIN-CONTAINING PROTEIN"/>
    <property type="match status" value="1"/>
</dbReference>